<name>A0ACC1NBR7_9APHY</name>
<proteinExistence type="predicted"/>
<protein>
    <submittedName>
        <fullName evidence="1">Uncharacterized protein</fullName>
    </submittedName>
</protein>
<reference evidence="1" key="1">
    <citation type="submission" date="2022-08" db="EMBL/GenBank/DDBJ databases">
        <title>Genome Sequence of Pycnoporus sanguineus.</title>
        <authorList>
            <person name="Buettner E."/>
        </authorList>
    </citation>
    <scope>NUCLEOTIDE SEQUENCE</scope>
    <source>
        <strain evidence="1">CG-C14</strain>
    </source>
</reference>
<evidence type="ECO:0000313" key="2">
    <source>
        <dbReference type="Proteomes" id="UP001144978"/>
    </source>
</evidence>
<dbReference type="EMBL" id="JANSHE010004570">
    <property type="protein sequence ID" value="KAJ2976420.1"/>
    <property type="molecule type" value="Genomic_DNA"/>
</dbReference>
<sequence length="125" mass="14223">MYSHVVQENTLPVTKSICVDGEGFITLGKLAVARQVFQDAGVDFFHVWSFRHTCWERHTLESLVHISTERCNHTVLVRMTTVQRCPLFELKLLEASSELSYFGPTRNTMFPPQTPKGKGKARALD</sequence>
<gene>
    <name evidence="1" type="ORF">NUW54_g11568</name>
</gene>
<evidence type="ECO:0000313" key="1">
    <source>
        <dbReference type="EMBL" id="KAJ2976420.1"/>
    </source>
</evidence>
<dbReference type="Proteomes" id="UP001144978">
    <property type="component" value="Unassembled WGS sequence"/>
</dbReference>
<organism evidence="1 2">
    <name type="scientific">Trametes sanguinea</name>
    <dbReference type="NCBI Taxonomy" id="158606"/>
    <lineage>
        <taxon>Eukaryota</taxon>
        <taxon>Fungi</taxon>
        <taxon>Dikarya</taxon>
        <taxon>Basidiomycota</taxon>
        <taxon>Agaricomycotina</taxon>
        <taxon>Agaricomycetes</taxon>
        <taxon>Polyporales</taxon>
        <taxon>Polyporaceae</taxon>
        <taxon>Trametes</taxon>
    </lineage>
</organism>
<comment type="caution">
    <text evidence="1">The sequence shown here is derived from an EMBL/GenBank/DDBJ whole genome shotgun (WGS) entry which is preliminary data.</text>
</comment>
<keyword evidence="2" id="KW-1185">Reference proteome</keyword>
<accession>A0ACC1NBR7</accession>